<reference evidence="1" key="1">
    <citation type="submission" date="2020-04" db="EMBL/GenBank/DDBJ databases">
        <authorList>
            <person name="Chiriac C."/>
            <person name="Salcher M."/>
            <person name="Ghai R."/>
            <person name="Kavagutti S V."/>
        </authorList>
    </citation>
    <scope>NUCLEOTIDE SEQUENCE</scope>
</reference>
<organism evidence="1">
    <name type="scientific">uncultured Caudovirales phage</name>
    <dbReference type="NCBI Taxonomy" id="2100421"/>
    <lineage>
        <taxon>Viruses</taxon>
        <taxon>Duplodnaviria</taxon>
        <taxon>Heunggongvirae</taxon>
        <taxon>Uroviricota</taxon>
        <taxon>Caudoviricetes</taxon>
        <taxon>Peduoviridae</taxon>
        <taxon>Maltschvirus</taxon>
        <taxon>Maltschvirus maltsch</taxon>
    </lineage>
</organism>
<accession>A0A6J5LGH2</accession>
<gene>
    <name evidence="1" type="ORF">UFOVP257_129</name>
</gene>
<sequence>MNNLENLGFKIMHDVFDYSYQCEPVFFKRVDKIAKSLNKLKKEYALSDLEEVLYSNKEIIRYNYDYIKSGNFEKIHKDRVIEILSI</sequence>
<evidence type="ECO:0000313" key="1">
    <source>
        <dbReference type="EMBL" id="CAB4133311.1"/>
    </source>
</evidence>
<proteinExistence type="predicted"/>
<dbReference type="EMBL" id="LR796274">
    <property type="protein sequence ID" value="CAB4133311.1"/>
    <property type="molecule type" value="Genomic_DNA"/>
</dbReference>
<protein>
    <submittedName>
        <fullName evidence="1">Uncharacterized protein</fullName>
    </submittedName>
</protein>
<name>A0A6J5LGH2_9CAUD</name>